<sequence length="208" mass="22123">MLSQHWESSRTEGQPVAIFLHGYGSHEQDLVSLASGLGLRMPWASVRAPIDLGAGAAWFRIATPGDPAEEPVAAATAALWEWLDANVPPTAPIVPIGFSQGGLMTTQLLRTRPDRVLAPVILAGFVQTAAQIGDAALQRTRPCALWVRGDMDRVITDAAVQRTENFLRQHATARTTLVPGLGHGISIAVLDEVRDFLRAVVGAGAIAP</sequence>
<dbReference type="AlphaFoldDB" id="A0A839EBH7"/>
<evidence type="ECO:0000259" key="3">
    <source>
        <dbReference type="Pfam" id="PF02230"/>
    </source>
</evidence>
<dbReference type="PANTHER" id="PTHR10655:SF17">
    <property type="entry name" value="LYSOPHOSPHOLIPASE-LIKE PROTEIN 1"/>
    <property type="match status" value="1"/>
</dbReference>
<reference evidence="4 5" key="1">
    <citation type="submission" date="2020-07" db="EMBL/GenBank/DDBJ databases">
        <title>Sequencing the genomes of 1000 actinobacteria strains.</title>
        <authorList>
            <person name="Klenk H.-P."/>
        </authorList>
    </citation>
    <scope>NUCLEOTIDE SEQUENCE [LARGE SCALE GENOMIC DNA]</scope>
    <source>
        <strain evidence="4 5">DSM 19663</strain>
    </source>
</reference>
<feature type="domain" description="Phospholipase/carboxylesterase/thioesterase" evidence="3">
    <location>
        <begin position="8"/>
        <end position="200"/>
    </location>
</feature>
<comment type="caution">
    <text evidence="4">The sequence shown here is derived from an EMBL/GenBank/DDBJ whole genome shotgun (WGS) entry which is preliminary data.</text>
</comment>
<accession>A0A839EBH7</accession>
<proteinExistence type="inferred from homology"/>
<dbReference type="SUPFAM" id="SSF53474">
    <property type="entry name" value="alpha/beta-Hydrolases"/>
    <property type="match status" value="1"/>
</dbReference>
<dbReference type="GO" id="GO:0016787">
    <property type="term" value="F:hydrolase activity"/>
    <property type="evidence" value="ECO:0007669"/>
    <property type="project" value="UniProtKB-KW"/>
</dbReference>
<protein>
    <submittedName>
        <fullName evidence="4">Phospholipase/carboxylesterase</fullName>
    </submittedName>
</protein>
<dbReference type="InterPro" id="IPR003140">
    <property type="entry name" value="PLipase/COase/thioEstase"/>
</dbReference>
<dbReference type="InterPro" id="IPR050565">
    <property type="entry name" value="LYPA1-2/EST-like"/>
</dbReference>
<keyword evidence="2" id="KW-0378">Hydrolase</keyword>
<dbReference type="RefSeq" id="WP_344044725.1">
    <property type="nucleotide sequence ID" value="NZ_BAAAOV010000011.1"/>
</dbReference>
<evidence type="ECO:0000313" key="4">
    <source>
        <dbReference type="EMBL" id="MBA8849090.1"/>
    </source>
</evidence>
<organism evidence="4 5">
    <name type="scientific">Microcella alkalica</name>
    <dbReference type="NCBI Taxonomy" id="355930"/>
    <lineage>
        <taxon>Bacteria</taxon>
        <taxon>Bacillati</taxon>
        <taxon>Actinomycetota</taxon>
        <taxon>Actinomycetes</taxon>
        <taxon>Micrococcales</taxon>
        <taxon>Microbacteriaceae</taxon>
        <taxon>Microcella</taxon>
    </lineage>
</organism>
<dbReference type="InterPro" id="IPR029058">
    <property type="entry name" value="AB_hydrolase_fold"/>
</dbReference>
<gene>
    <name evidence="4" type="ORF">FHX53_002709</name>
</gene>
<dbReference type="EMBL" id="JACGWX010000013">
    <property type="protein sequence ID" value="MBA8849090.1"/>
    <property type="molecule type" value="Genomic_DNA"/>
</dbReference>
<keyword evidence="5" id="KW-1185">Reference proteome</keyword>
<evidence type="ECO:0000256" key="2">
    <source>
        <dbReference type="ARBA" id="ARBA00022801"/>
    </source>
</evidence>
<dbReference type="PANTHER" id="PTHR10655">
    <property type="entry name" value="LYSOPHOSPHOLIPASE-RELATED"/>
    <property type="match status" value="1"/>
</dbReference>
<dbReference type="Pfam" id="PF02230">
    <property type="entry name" value="Abhydrolase_2"/>
    <property type="match status" value="1"/>
</dbReference>
<comment type="similarity">
    <text evidence="1">Belongs to the AB hydrolase superfamily. AB hydrolase 2 family.</text>
</comment>
<name>A0A839EBH7_9MICO</name>
<dbReference type="Proteomes" id="UP000585905">
    <property type="component" value="Unassembled WGS sequence"/>
</dbReference>
<dbReference type="Gene3D" id="3.40.50.1820">
    <property type="entry name" value="alpha/beta hydrolase"/>
    <property type="match status" value="1"/>
</dbReference>
<evidence type="ECO:0000313" key="5">
    <source>
        <dbReference type="Proteomes" id="UP000585905"/>
    </source>
</evidence>
<evidence type="ECO:0000256" key="1">
    <source>
        <dbReference type="ARBA" id="ARBA00006499"/>
    </source>
</evidence>